<gene>
    <name evidence="2" type="ORF">LCGC14_0599300</name>
</gene>
<proteinExistence type="predicted"/>
<organism evidence="2">
    <name type="scientific">marine sediment metagenome</name>
    <dbReference type="NCBI Taxonomy" id="412755"/>
    <lineage>
        <taxon>unclassified sequences</taxon>
        <taxon>metagenomes</taxon>
        <taxon>ecological metagenomes</taxon>
    </lineage>
</organism>
<evidence type="ECO:0000256" key="1">
    <source>
        <dbReference type="SAM" id="MobiDB-lite"/>
    </source>
</evidence>
<comment type="caution">
    <text evidence="2">The sequence shown here is derived from an EMBL/GenBank/DDBJ whole genome shotgun (WGS) entry which is preliminary data.</text>
</comment>
<sequence length="165" mass="17617">MLHAHCVKLKLVDQVASMKNFIDPGAFDPAFHMAIVFSSLPLMAGCQAAHNVALANRNRADKPQSIQTTRSFQPEYMPPGVSAVGTIAKKFMLNADDILPLNMDLGSYGPVIPGSMFTVVKDLGNIKRDICTVSDRGKNPSGKMADEWTGEVASLASDNGPAAVD</sequence>
<evidence type="ECO:0000313" key="2">
    <source>
        <dbReference type="EMBL" id="KKN53766.1"/>
    </source>
</evidence>
<name>A0A0F9TXE1_9ZZZZ</name>
<protein>
    <submittedName>
        <fullName evidence="2">Uncharacterized protein</fullName>
    </submittedName>
</protein>
<reference evidence="2" key="1">
    <citation type="journal article" date="2015" name="Nature">
        <title>Complex archaea that bridge the gap between prokaryotes and eukaryotes.</title>
        <authorList>
            <person name="Spang A."/>
            <person name="Saw J.H."/>
            <person name="Jorgensen S.L."/>
            <person name="Zaremba-Niedzwiedzka K."/>
            <person name="Martijn J."/>
            <person name="Lind A.E."/>
            <person name="van Eijk R."/>
            <person name="Schleper C."/>
            <person name="Guy L."/>
            <person name="Ettema T.J."/>
        </authorList>
    </citation>
    <scope>NUCLEOTIDE SEQUENCE</scope>
</reference>
<dbReference type="EMBL" id="LAZR01000957">
    <property type="protein sequence ID" value="KKN53766.1"/>
    <property type="molecule type" value="Genomic_DNA"/>
</dbReference>
<feature type="region of interest" description="Disordered" evidence="1">
    <location>
        <begin position="135"/>
        <end position="165"/>
    </location>
</feature>
<dbReference type="AlphaFoldDB" id="A0A0F9TXE1"/>
<accession>A0A0F9TXE1</accession>